<dbReference type="AlphaFoldDB" id="A0A1F6AMW8"/>
<organism evidence="1 2">
    <name type="scientific">Candidatus Gottesmanbacteria bacterium RIFCSPLOWO2_01_FULL_39_12b</name>
    <dbReference type="NCBI Taxonomy" id="1798388"/>
    <lineage>
        <taxon>Bacteria</taxon>
        <taxon>Candidatus Gottesmaniibacteriota</taxon>
    </lineage>
</organism>
<dbReference type="EMBL" id="MFJR01000014">
    <property type="protein sequence ID" value="OGG26026.1"/>
    <property type="molecule type" value="Genomic_DNA"/>
</dbReference>
<sequence>MKFRIEYNEEKNLLLKGTRGVGFDEVITAILNDRILDEFEHRDKKNYPNQRVFIIKIKNYIYVVPYVKDAERKVIFLKTVYPSRVLTKKYLGKGE</sequence>
<proteinExistence type="predicted"/>
<gene>
    <name evidence="1" type="ORF">A2960_05730</name>
</gene>
<evidence type="ECO:0000313" key="1">
    <source>
        <dbReference type="EMBL" id="OGG26026.1"/>
    </source>
</evidence>
<dbReference type="Proteomes" id="UP000176609">
    <property type="component" value="Unassembled WGS sequence"/>
</dbReference>
<accession>A0A1F6AMW8</accession>
<evidence type="ECO:0000313" key="2">
    <source>
        <dbReference type="Proteomes" id="UP000176609"/>
    </source>
</evidence>
<protein>
    <recommendedName>
        <fullName evidence="3">Toxin</fullName>
    </recommendedName>
</protein>
<reference evidence="1 2" key="1">
    <citation type="journal article" date="2016" name="Nat. Commun.">
        <title>Thousands of microbial genomes shed light on interconnected biogeochemical processes in an aquifer system.</title>
        <authorList>
            <person name="Anantharaman K."/>
            <person name="Brown C.T."/>
            <person name="Hug L.A."/>
            <person name="Sharon I."/>
            <person name="Castelle C.J."/>
            <person name="Probst A.J."/>
            <person name="Thomas B.C."/>
            <person name="Singh A."/>
            <person name="Wilkins M.J."/>
            <person name="Karaoz U."/>
            <person name="Brodie E.L."/>
            <person name="Williams K.H."/>
            <person name="Hubbard S.S."/>
            <person name="Banfield J.F."/>
        </authorList>
    </citation>
    <scope>NUCLEOTIDE SEQUENCE [LARGE SCALE GENOMIC DNA]</scope>
</reference>
<name>A0A1F6AMW8_9BACT</name>
<evidence type="ECO:0008006" key="3">
    <source>
        <dbReference type="Google" id="ProtNLM"/>
    </source>
</evidence>
<comment type="caution">
    <text evidence="1">The sequence shown here is derived from an EMBL/GenBank/DDBJ whole genome shotgun (WGS) entry which is preliminary data.</text>
</comment>